<organism evidence="1 2">
    <name type="scientific">Pseudoalteromonas luteoviolacea CPMOR-1</name>
    <dbReference type="NCBI Taxonomy" id="1365248"/>
    <lineage>
        <taxon>Bacteria</taxon>
        <taxon>Pseudomonadati</taxon>
        <taxon>Pseudomonadota</taxon>
        <taxon>Gammaproteobacteria</taxon>
        <taxon>Alteromonadales</taxon>
        <taxon>Pseudoalteromonadaceae</taxon>
        <taxon>Pseudoalteromonas</taxon>
    </lineage>
</organism>
<evidence type="ECO:0000313" key="2">
    <source>
        <dbReference type="Proteomes" id="UP000076486"/>
    </source>
</evidence>
<reference evidence="1 2" key="1">
    <citation type="submission" date="2013-07" db="EMBL/GenBank/DDBJ databases">
        <title>Comparative Genomic and Metabolomic Analysis of Twelve Strains of Pseudoalteromonas luteoviolacea.</title>
        <authorList>
            <person name="Vynne N.G."/>
            <person name="Mansson M."/>
            <person name="Gram L."/>
        </authorList>
    </citation>
    <scope>NUCLEOTIDE SEQUENCE [LARGE SCALE GENOMIC DNA]</scope>
    <source>
        <strain evidence="1 2">CPMOR-1</strain>
    </source>
</reference>
<proteinExistence type="predicted"/>
<protein>
    <submittedName>
        <fullName evidence="1">Uncharacterized protein</fullName>
    </submittedName>
</protein>
<evidence type="ECO:0000313" key="1">
    <source>
        <dbReference type="EMBL" id="KZN63476.1"/>
    </source>
</evidence>
<dbReference type="Proteomes" id="UP000076486">
    <property type="component" value="Unassembled WGS sequence"/>
</dbReference>
<comment type="caution">
    <text evidence="1">The sequence shown here is derived from an EMBL/GenBank/DDBJ whole genome shotgun (WGS) entry which is preliminary data.</text>
</comment>
<dbReference type="AlphaFoldDB" id="A0A161YNP4"/>
<dbReference type="EMBL" id="AUYC01000027">
    <property type="protein sequence ID" value="KZN63476.1"/>
    <property type="molecule type" value="Genomic_DNA"/>
</dbReference>
<dbReference type="RefSeq" id="WP_196766396.1">
    <property type="nucleotide sequence ID" value="NZ_AUYC01000027.1"/>
</dbReference>
<dbReference type="PATRIC" id="fig|1365248.3.peg.2273"/>
<name>A0A161YNP4_9GAMM</name>
<sequence length="57" mass="6616">MAKNKDAQLLVRINKDQKDQFIALCNELETSSSKEIRKFIKRFLNKHKSKSIGDHNG</sequence>
<accession>A0A161YNP4</accession>
<gene>
    <name evidence="1" type="ORF">N473_16775</name>
</gene>